<protein>
    <recommendedName>
        <fullName evidence="7">Response regulatory domain-containing protein</fullName>
    </recommendedName>
</protein>
<keyword evidence="5" id="KW-0804">Transcription</keyword>
<dbReference type="GO" id="GO:0003677">
    <property type="term" value="F:DNA binding"/>
    <property type="evidence" value="ECO:0007669"/>
    <property type="project" value="UniProtKB-KW"/>
</dbReference>
<reference evidence="8 9" key="1">
    <citation type="journal article" date="2016" name="Nat. Commun.">
        <title>Thousands of microbial genomes shed light on interconnected biogeochemical processes in an aquifer system.</title>
        <authorList>
            <person name="Anantharaman K."/>
            <person name="Brown C.T."/>
            <person name="Hug L.A."/>
            <person name="Sharon I."/>
            <person name="Castelle C.J."/>
            <person name="Probst A.J."/>
            <person name="Thomas B.C."/>
            <person name="Singh A."/>
            <person name="Wilkins M.J."/>
            <person name="Karaoz U."/>
            <person name="Brodie E.L."/>
            <person name="Williams K.H."/>
            <person name="Hubbard S.S."/>
            <person name="Banfield J.F."/>
        </authorList>
    </citation>
    <scope>NUCLEOTIDE SEQUENCE [LARGE SCALE GENOMIC DNA]</scope>
</reference>
<dbReference type="SMART" id="SM00448">
    <property type="entry name" value="REC"/>
    <property type="match status" value="1"/>
</dbReference>
<dbReference type="SUPFAM" id="SSF52172">
    <property type="entry name" value="CheY-like"/>
    <property type="match status" value="1"/>
</dbReference>
<dbReference type="InterPro" id="IPR011006">
    <property type="entry name" value="CheY-like_superfamily"/>
</dbReference>
<gene>
    <name evidence="8" type="ORF">A2W32_02180</name>
</gene>
<name>A0A1F4V2I6_UNCKA</name>
<evidence type="ECO:0000313" key="9">
    <source>
        <dbReference type="Proteomes" id="UP000177371"/>
    </source>
</evidence>
<feature type="domain" description="Response regulatory" evidence="7">
    <location>
        <begin position="3"/>
        <end position="119"/>
    </location>
</feature>
<dbReference type="PANTHER" id="PTHR44591:SF14">
    <property type="entry name" value="PROTEIN PILG"/>
    <property type="match status" value="1"/>
</dbReference>
<keyword evidence="1 6" id="KW-0597">Phosphoprotein</keyword>
<dbReference type="Proteomes" id="UP000177371">
    <property type="component" value="Unassembled WGS sequence"/>
</dbReference>
<accession>A0A1F4V2I6</accession>
<dbReference type="InterPro" id="IPR001789">
    <property type="entry name" value="Sig_transdc_resp-reg_receiver"/>
</dbReference>
<dbReference type="PANTHER" id="PTHR44591">
    <property type="entry name" value="STRESS RESPONSE REGULATOR PROTEIN 1"/>
    <property type="match status" value="1"/>
</dbReference>
<dbReference type="Pfam" id="PF00072">
    <property type="entry name" value="Response_reg"/>
    <property type="match status" value="1"/>
</dbReference>
<dbReference type="STRING" id="1802610.A2W32_02180"/>
<proteinExistence type="predicted"/>
<evidence type="ECO:0000256" key="5">
    <source>
        <dbReference type="ARBA" id="ARBA00023163"/>
    </source>
</evidence>
<evidence type="ECO:0000256" key="2">
    <source>
        <dbReference type="ARBA" id="ARBA00023012"/>
    </source>
</evidence>
<keyword evidence="3" id="KW-0805">Transcription regulation</keyword>
<dbReference type="EMBL" id="MEUT01000022">
    <property type="protein sequence ID" value="OGC51388.1"/>
    <property type="molecule type" value="Genomic_DNA"/>
</dbReference>
<dbReference type="PROSITE" id="PS50110">
    <property type="entry name" value="RESPONSE_REGULATORY"/>
    <property type="match status" value="1"/>
</dbReference>
<evidence type="ECO:0000256" key="3">
    <source>
        <dbReference type="ARBA" id="ARBA00023015"/>
    </source>
</evidence>
<keyword evidence="4" id="KW-0238">DNA-binding</keyword>
<sequence length="130" mass="14379">MNRLLIIEDEAVVARMYEKIFNYAGFTVEIAGDGEDGLAKVKTTNPDLILLDIMMPKMDGLKVLDLLKKDEFTKNVPVVILTNLGNDAVVTEAFRLGATGYIFKSGMSNDRIVEEVKQYLAPSPEQVPQG</sequence>
<evidence type="ECO:0000313" key="8">
    <source>
        <dbReference type="EMBL" id="OGC51388.1"/>
    </source>
</evidence>
<dbReference type="Gene3D" id="3.40.50.2300">
    <property type="match status" value="1"/>
</dbReference>
<evidence type="ECO:0000259" key="7">
    <source>
        <dbReference type="PROSITE" id="PS50110"/>
    </source>
</evidence>
<evidence type="ECO:0000256" key="6">
    <source>
        <dbReference type="PROSITE-ProRule" id="PRU00169"/>
    </source>
</evidence>
<evidence type="ECO:0000256" key="4">
    <source>
        <dbReference type="ARBA" id="ARBA00023125"/>
    </source>
</evidence>
<dbReference type="GO" id="GO:0000160">
    <property type="term" value="P:phosphorelay signal transduction system"/>
    <property type="evidence" value="ECO:0007669"/>
    <property type="project" value="UniProtKB-KW"/>
</dbReference>
<comment type="caution">
    <text evidence="8">The sequence shown here is derived from an EMBL/GenBank/DDBJ whole genome shotgun (WGS) entry which is preliminary data.</text>
</comment>
<organism evidence="8 9">
    <name type="scientific">candidate division WWE3 bacterium RBG_16_37_10</name>
    <dbReference type="NCBI Taxonomy" id="1802610"/>
    <lineage>
        <taxon>Bacteria</taxon>
        <taxon>Katanobacteria</taxon>
    </lineage>
</organism>
<dbReference type="CDD" id="cd00156">
    <property type="entry name" value="REC"/>
    <property type="match status" value="1"/>
</dbReference>
<evidence type="ECO:0000256" key="1">
    <source>
        <dbReference type="ARBA" id="ARBA00022553"/>
    </source>
</evidence>
<dbReference type="AlphaFoldDB" id="A0A1F4V2I6"/>
<feature type="modified residue" description="4-aspartylphosphate" evidence="6">
    <location>
        <position position="52"/>
    </location>
</feature>
<dbReference type="InterPro" id="IPR050595">
    <property type="entry name" value="Bact_response_regulator"/>
</dbReference>
<dbReference type="FunFam" id="3.40.50.2300:FF:000001">
    <property type="entry name" value="DNA-binding response regulator PhoB"/>
    <property type="match status" value="1"/>
</dbReference>
<keyword evidence="2" id="KW-0902">Two-component regulatory system</keyword>